<keyword evidence="12" id="KW-1185">Reference proteome</keyword>
<dbReference type="FunFam" id="3.20.20.70:FF:000037">
    <property type="entry name" value="Tryptophan synthase alpha chain"/>
    <property type="match status" value="1"/>
</dbReference>
<comment type="subunit">
    <text evidence="3 9">Tetramer of two alpha and two beta chains.</text>
</comment>
<dbReference type="SUPFAM" id="SSF51366">
    <property type="entry name" value="Ribulose-phoshate binding barrel"/>
    <property type="match status" value="1"/>
</dbReference>
<dbReference type="PANTHER" id="PTHR43406">
    <property type="entry name" value="TRYPTOPHAN SYNTHASE, ALPHA CHAIN"/>
    <property type="match status" value="1"/>
</dbReference>
<dbReference type="OrthoDB" id="9804578at2"/>
<keyword evidence="4 9" id="KW-0028">Amino-acid biosynthesis</keyword>
<reference evidence="11 12" key="1">
    <citation type="submission" date="2019-03" db="EMBL/GenBank/DDBJ databases">
        <title>Genome sequence of Lentibacillus salicampi ATCC BAA-719.</title>
        <authorList>
            <person name="Maclea K.S."/>
            <person name="Simoes Junior M."/>
        </authorList>
    </citation>
    <scope>NUCLEOTIDE SEQUENCE [LARGE SCALE GENOMIC DNA]</scope>
    <source>
        <strain evidence="11 12">ATCC BAA-719</strain>
    </source>
</reference>
<name>A0A4Y9A8A3_9BACI</name>
<evidence type="ECO:0000256" key="1">
    <source>
        <dbReference type="ARBA" id="ARBA00003365"/>
    </source>
</evidence>
<dbReference type="HAMAP" id="MF_00131">
    <property type="entry name" value="Trp_synth_alpha"/>
    <property type="match status" value="1"/>
</dbReference>
<proteinExistence type="inferred from homology"/>
<gene>
    <name evidence="9" type="primary">trpA</name>
    <name evidence="11" type="ORF">E4U82_18275</name>
</gene>
<keyword evidence="5 9" id="KW-0822">Tryptophan biosynthesis</keyword>
<keyword evidence="7 9" id="KW-0456">Lyase</keyword>
<keyword evidence="6 9" id="KW-0057">Aromatic amino acid biosynthesis</keyword>
<evidence type="ECO:0000256" key="8">
    <source>
        <dbReference type="ARBA" id="ARBA00049047"/>
    </source>
</evidence>
<evidence type="ECO:0000256" key="5">
    <source>
        <dbReference type="ARBA" id="ARBA00022822"/>
    </source>
</evidence>
<evidence type="ECO:0000256" key="3">
    <source>
        <dbReference type="ARBA" id="ARBA00011270"/>
    </source>
</evidence>
<evidence type="ECO:0000256" key="7">
    <source>
        <dbReference type="ARBA" id="ARBA00023239"/>
    </source>
</evidence>
<evidence type="ECO:0000256" key="9">
    <source>
        <dbReference type="HAMAP-Rule" id="MF_00131"/>
    </source>
</evidence>
<feature type="active site" description="Proton acceptor" evidence="9">
    <location>
        <position position="62"/>
    </location>
</feature>
<evidence type="ECO:0000256" key="6">
    <source>
        <dbReference type="ARBA" id="ARBA00023141"/>
    </source>
</evidence>
<evidence type="ECO:0000256" key="2">
    <source>
        <dbReference type="ARBA" id="ARBA00004733"/>
    </source>
</evidence>
<sequence length="257" mass="27843">MNNPFLDNALNDQRKAGNNIVVPYIMAGDGGLEILEERLRFLEECGAAAVELGIPFSDPTADGPTIQDAGQRALKNGTTLKGVLDALETFKENRSIPVILMTYLNPIFTFGPETFAAACANAGVNGVIIPDMPLEEEALITDFLEQYGIANIRLAAMTSPNERLTNITQRTEGFLYAVSVKGTTGARTTHDESVKTYLQNLKQMTDTPVLAGFGVSTPEQAHELGSICDGVVIGSKIVDWFYKGQTDKVKQLIQKSI</sequence>
<comment type="function">
    <text evidence="1 9">The alpha subunit is responsible for the aldol cleavage of indoleglycerol phosphate to indole and glyceraldehyde 3-phosphate.</text>
</comment>
<dbReference type="Proteomes" id="UP000298484">
    <property type="component" value="Unassembled WGS sequence"/>
</dbReference>
<comment type="caution">
    <text evidence="11">The sequence shown here is derived from an EMBL/GenBank/DDBJ whole genome shotgun (WGS) entry which is preliminary data.</text>
</comment>
<comment type="catalytic activity">
    <reaction evidence="8 9">
        <text>(1S,2R)-1-C-(indol-3-yl)glycerol 3-phosphate + L-serine = D-glyceraldehyde 3-phosphate + L-tryptophan + H2O</text>
        <dbReference type="Rhea" id="RHEA:10532"/>
        <dbReference type="ChEBI" id="CHEBI:15377"/>
        <dbReference type="ChEBI" id="CHEBI:33384"/>
        <dbReference type="ChEBI" id="CHEBI:57912"/>
        <dbReference type="ChEBI" id="CHEBI:58866"/>
        <dbReference type="ChEBI" id="CHEBI:59776"/>
        <dbReference type="EC" id="4.2.1.20"/>
    </reaction>
</comment>
<organism evidence="11 12">
    <name type="scientific">Lentibacillus salicampi</name>
    <dbReference type="NCBI Taxonomy" id="175306"/>
    <lineage>
        <taxon>Bacteria</taxon>
        <taxon>Bacillati</taxon>
        <taxon>Bacillota</taxon>
        <taxon>Bacilli</taxon>
        <taxon>Bacillales</taxon>
        <taxon>Bacillaceae</taxon>
        <taxon>Lentibacillus</taxon>
    </lineage>
</organism>
<dbReference type="EMBL" id="SRHY01000058">
    <property type="protein sequence ID" value="TFJ91337.1"/>
    <property type="molecule type" value="Genomic_DNA"/>
</dbReference>
<accession>A0A4Y9A8A3</accession>
<dbReference type="AlphaFoldDB" id="A0A4Y9A8A3"/>
<dbReference type="Pfam" id="PF00290">
    <property type="entry name" value="Trp_syntA"/>
    <property type="match status" value="1"/>
</dbReference>
<comment type="similarity">
    <text evidence="9 10">Belongs to the TrpA family.</text>
</comment>
<dbReference type="GO" id="GO:0005829">
    <property type="term" value="C:cytosol"/>
    <property type="evidence" value="ECO:0007669"/>
    <property type="project" value="TreeGrafter"/>
</dbReference>
<evidence type="ECO:0000256" key="4">
    <source>
        <dbReference type="ARBA" id="ARBA00022605"/>
    </source>
</evidence>
<evidence type="ECO:0000313" key="11">
    <source>
        <dbReference type="EMBL" id="TFJ91337.1"/>
    </source>
</evidence>
<dbReference type="NCBIfam" id="TIGR00262">
    <property type="entry name" value="trpA"/>
    <property type="match status" value="1"/>
</dbReference>
<protein>
    <recommendedName>
        <fullName evidence="9">Tryptophan synthase alpha chain</fullName>
        <ecNumber evidence="9">4.2.1.20</ecNumber>
    </recommendedName>
</protein>
<evidence type="ECO:0000313" key="12">
    <source>
        <dbReference type="Proteomes" id="UP000298484"/>
    </source>
</evidence>
<dbReference type="UniPathway" id="UPA00035">
    <property type="reaction ID" value="UER00044"/>
</dbReference>
<dbReference type="InterPro" id="IPR002028">
    <property type="entry name" value="Trp_synthase_suA"/>
</dbReference>
<dbReference type="PANTHER" id="PTHR43406:SF1">
    <property type="entry name" value="TRYPTOPHAN SYNTHASE ALPHA CHAIN, CHLOROPLASTIC"/>
    <property type="match status" value="1"/>
</dbReference>
<evidence type="ECO:0000256" key="10">
    <source>
        <dbReference type="RuleBase" id="RU003662"/>
    </source>
</evidence>
<dbReference type="InterPro" id="IPR011060">
    <property type="entry name" value="RibuloseP-bd_barrel"/>
</dbReference>
<feature type="active site" description="Proton acceptor" evidence="9">
    <location>
        <position position="51"/>
    </location>
</feature>
<comment type="pathway">
    <text evidence="2 9">Amino-acid biosynthesis; L-tryptophan biosynthesis; L-tryptophan from chorismate: step 5/5.</text>
</comment>
<dbReference type="CDD" id="cd04724">
    <property type="entry name" value="Tryptophan_synthase_alpha"/>
    <property type="match status" value="1"/>
</dbReference>
<dbReference type="GO" id="GO:0004834">
    <property type="term" value="F:tryptophan synthase activity"/>
    <property type="evidence" value="ECO:0007669"/>
    <property type="project" value="UniProtKB-UniRule"/>
</dbReference>
<dbReference type="Gene3D" id="3.20.20.70">
    <property type="entry name" value="Aldolase class I"/>
    <property type="match status" value="1"/>
</dbReference>
<dbReference type="InterPro" id="IPR013785">
    <property type="entry name" value="Aldolase_TIM"/>
</dbReference>
<dbReference type="RefSeq" id="WP_135111675.1">
    <property type="nucleotide sequence ID" value="NZ_SRHY01000058.1"/>
</dbReference>
<dbReference type="EC" id="4.2.1.20" evidence="9"/>